<evidence type="ECO:0008006" key="2">
    <source>
        <dbReference type="Google" id="ProtNLM"/>
    </source>
</evidence>
<feature type="non-terminal residue" evidence="1">
    <location>
        <position position="378"/>
    </location>
</feature>
<dbReference type="GO" id="GO:0006396">
    <property type="term" value="P:RNA processing"/>
    <property type="evidence" value="ECO:0007669"/>
    <property type="project" value="InterPro"/>
</dbReference>
<dbReference type="EMBL" id="LAZR01058744">
    <property type="protein sequence ID" value="KKK69246.1"/>
    <property type="molecule type" value="Genomic_DNA"/>
</dbReference>
<dbReference type="GO" id="GO:0004525">
    <property type="term" value="F:ribonuclease III activity"/>
    <property type="evidence" value="ECO:0007669"/>
    <property type="project" value="InterPro"/>
</dbReference>
<evidence type="ECO:0000313" key="1">
    <source>
        <dbReference type="EMBL" id="KKK69246.1"/>
    </source>
</evidence>
<proteinExistence type="predicted"/>
<name>A0A0F9AAG3_9ZZZZ</name>
<dbReference type="InterPro" id="IPR036389">
    <property type="entry name" value="RNase_III_sf"/>
</dbReference>
<dbReference type="Gene3D" id="1.10.1520.10">
    <property type="entry name" value="Ribonuclease III domain"/>
    <property type="match status" value="1"/>
</dbReference>
<dbReference type="AlphaFoldDB" id="A0A0F9AAG3"/>
<dbReference type="SUPFAM" id="SSF69065">
    <property type="entry name" value="RNase III domain-like"/>
    <property type="match status" value="1"/>
</dbReference>
<feature type="non-terminal residue" evidence="1">
    <location>
        <position position="1"/>
    </location>
</feature>
<sequence length="378" mass="42883">GYSRKQEIVRAKFIMDSPIILESKQEVESIVTSTSGLMNEESLDPLAAILASVGTTISEPKIVKAKSQKKLITKVSPEDYYSRFRVFRSVSQYGESYINLSLMITKQYTYALHRNYSEMIKKLSLIADNGVFKTIVPTSPIPLETLYQMLEFIDKILNEAISMIEVTNIKTLVNSLNTDQFAHLFRILFVPPDLDISHNYETLETYGDAVLDKYLYQLLIQISNKFTSSTMHEHSKAVRSELKKITKASNMLHQAKRAIVSKYPLGEVFKQLNLWKHIPEGVTNPDISYQEDTVEALFGLLTIVLNSTVGSNYTDTYLLSLLREIIPAKLIHMVSYIPGNIRNIVVKGMLSDHEPSTNKLGNIVSIYVQFNDLKKLVD</sequence>
<gene>
    <name evidence="1" type="ORF">LCGC14_2935960</name>
</gene>
<organism evidence="1">
    <name type="scientific">marine sediment metagenome</name>
    <dbReference type="NCBI Taxonomy" id="412755"/>
    <lineage>
        <taxon>unclassified sequences</taxon>
        <taxon>metagenomes</taxon>
        <taxon>ecological metagenomes</taxon>
    </lineage>
</organism>
<protein>
    <recommendedName>
        <fullName evidence="2">RNase III domain-containing protein</fullName>
    </recommendedName>
</protein>
<reference evidence="1" key="1">
    <citation type="journal article" date="2015" name="Nature">
        <title>Complex archaea that bridge the gap between prokaryotes and eukaryotes.</title>
        <authorList>
            <person name="Spang A."/>
            <person name="Saw J.H."/>
            <person name="Jorgensen S.L."/>
            <person name="Zaremba-Niedzwiedzka K."/>
            <person name="Martijn J."/>
            <person name="Lind A.E."/>
            <person name="van Eijk R."/>
            <person name="Schleper C."/>
            <person name="Guy L."/>
            <person name="Ettema T.J."/>
        </authorList>
    </citation>
    <scope>NUCLEOTIDE SEQUENCE</scope>
</reference>
<accession>A0A0F9AAG3</accession>
<comment type="caution">
    <text evidence="1">The sequence shown here is derived from an EMBL/GenBank/DDBJ whole genome shotgun (WGS) entry which is preliminary data.</text>
</comment>